<evidence type="ECO:0000313" key="5">
    <source>
        <dbReference type="Proteomes" id="UP000050465"/>
    </source>
</evidence>
<dbReference type="STRING" id="1666911.HLUCCA11_02780"/>
<proteinExistence type="inferred from homology"/>
<evidence type="ECO:0000256" key="2">
    <source>
        <dbReference type="ARBA" id="ARBA00022801"/>
    </source>
</evidence>
<dbReference type="PROSITE" id="PS51462">
    <property type="entry name" value="NUDIX"/>
    <property type="match status" value="1"/>
</dbReference>
<comment type="caution">
    <text evidence="4">The sequence shown here is derived from an EMBL/GenBank/DDBJ whole genome shotgun (WGS) entry which is preliminary data.</text>
</comment>
<feature type="domain" description="Nudix hydrolase" evidence="3">
    <location>
        <begin position="21"/>
        <end position="150"/>
    </location>
</feature>
<dbReference type="PROSITE" id="PS00893">
    <property type="entry name" value="NUDIX_BOX"/>
    <property type="match status" value="1"/>
</dbReference>
<dbReference type="SUPFAM" id="SSF55811">
    <property type="entry name" value="Nudix"/>
    <property type="match status" value="1"/>
</dbReference>
<dbReference type="EC" id="3.6.1.55" evidence="4"/>
<dbReference type="Proteomes" id="UP000050465">
    <property type="component" value="Unassembled WGS sequence"/>
</dbReference>
<dbReference type="PATRIC" id="fig|1666911.3.peg.1799"/>
<dbReference type="EMBL" id="LJZR01000002">
    <property type="protein sequence ID" value="KPQ37381.1"/>
    <property type="molecule type" value="Genomic_DNA"/>
</dbReference>
<reference evidence="4 5" key="1">
    <citation type="submission" date="2015-09" db="EMBL/GenBank/DDBJ databases">
        <title>Identification and resolution of microdiversity through metagenomic sequencing of parallel consortia.</title>
        <authorList>
            <person name="Nelson W.C."/>
            <person name="Romine M.F."/>
            <person name="Lindemann S.R."/>
        </authorList>
    </citation>
    <scope>NUCLEOTIDE SEQUENCE [LARGE SCALE GENOMIC DNA]</scope>
    <source>
        <strain evidence="4">Ana</strain>
    </source>
</reference>
<dbReference type="Pfam" id="PF00293">
    <property type="entry name" value="NUDIX"/>
    <property type="match status" value="1"/>
</dbReference>
<dbReference type="InterPro" id="IPR000086">
    <property type="entry name" value="NUDIX_hydrolase_dom"/>
</dbReference>
<dbReference type="AlphaFoldDB" id="A0A0P7ZQG6"/>
<dbReference type="InterPro" id="IPR015797">
    <property type="entry name" value="NUDIX_hydrolase-like_dom_sf"/>
</dbReference>
<dbReference type="Gene3D" id="3.90.79.10">
    <property type="entry name" value="Nucleoside Triphosphate Pyrophosphohydrolase"/>
    <property type="match status" value="1"/>
</dbReference>
<keyword evidence="2 4" id="KW-0378">Hydrolase</keyword>
<dbReference type="InterPro" id="IPR020084">
    <property type="entry name" value="NUDIX_hydrolase_CS"/>
</dbReference>
<organism evidence="4 5">
    <name type="scientific">Phormidesmis priestleyi Ana</name>
    <dbReference type="NCBI Taxonomy" id="1666911"/>
    <lineage>
        <taxon>Bacteria</taxon>
        <taxon>Bacillati</taxon>
        <taxon>Cyanobacteriota</taxon>
        <taxon>Cyanophyceae</taxon>
        <taxon>Leptolyngbyales</taxon>
        <taxon>Leptolyngbyaceae</taxon>
        <taxon>Phormidesmis</taxon>
    </lineage>
</organism>
<comment type="similarity">
    <text evidence="1">Belongs to the Nudix hydrolase family.</text>
</comment>
<accession>A0A0P7ZQG6</accession>
<evidence type="ECO:0000259" key="3">
    <source>
        <dbReference type="PROSITE" id="PS51462"/>
    </source>
</evidence>
<gene>
    <name evidence="4" type="primary">mutT</name>
    <name evidence="4" type="ORF">HLUCCA11_02780</name>
</gene>
<evidence type="ECO:0000256" key="1">
    <source>
        <dbReference type="ARBA" id="ARBA00005582"/>
    </source>
</evidence>
<dbReference type="GO" id="GO:0035539">
    <property type="term" value="F:8-oxo-7,8-dihydrodeoxyguanosine triphosphate pyrophosphatase activity"/>
    <property type="evidence" value="ECO:0007669"/>
    <property type="project" value="UniProtKB-EC"/>
</dbReference>
<dbReference type="PANTHER" id="PTHR43736">
    <property type="entry name" value="ADP-RIBOSE PYROPHOSPHATASE"/>
    <property type="match status" value="1"/>
</dbReference>
<protein>
    <submittedName>
        <fullName evidence="4">8-oxo-dGTP diphosphatase</fullName>
        <ecNumber evidence="4">3.6.1.55</ecNumber>
    </submittedName>
</protein>
<name>A0A0P7ZQG6_9CYAN</name>
<dbReference type="CDD" id="cd18873">
    <property type="entry name" value="NUDIX_NadM_like"/>
    <property type="match status" value="1"/>
</dbReference>
<dbReference type="PANTHER" id="PTHR43736:SF1">
    <property type="entry name" value="DIHYDRONEOPTERIN TRIPHOSPHATE DIPHOSPHATASE"/>
    <property type="match status" value="1"/>
</dbReference>
<sequence>MAKIFNPLQKLRPVRTLLGLLLRRPIVGTSIIPLLPDGRIVLIRRRDDGLWALPGGIVDWDEDITTAATRELMEETGLMLTAVGRLVGVYSARNRDPRFHSICVALEAQVEGSFKIFDKAEVIEVQAFEQEALPTGTLAHDHAAQLNDYFVGKTVLA</sequence>
<evidence type="ECO:0000313" key="4">
    <source>
        <dbReference type="EMBL" id="KPQ37381.1"/>
    </source>
</evidence>